<evidence type="ECO:0000259" key="6">
    <source>
        <dbReference type="Pfam" id="PF02211"/>
    </source>
</evidence>
<sequence>MKLQHHLGGIENLGPVSLETRVFVEPWEQRIFGIHTAMMAESAHLADALPAYAVKDLPTAFKSNWSWASLRTGAEDMQPFEYFKYRYYEKWLGGISQFFIDAGYLTAQELEEKSAFYRAHPDAALPDRPSAPIAAQIGAYLQQGDSGYHPPERAPRFAAGDMVRVADPAAVDHTRLPGYLRCKTGTVDAIYPGHFSYFVSTGVDGIGRPMPVYRIAFKAADVWGSDKSEPNTTIYADLYEAYVQAAH</sequence>
<dbReference type="InterPro" id="IPR003168">
    <property type="entry name" value="Nitrile_hydratase_bsu"/>
</dbReference>
<dbReference type="EC" id="4.2.1.84" evidence="3"/>
<evidence type="ECO:0000256" key="4">
    <source>
        <dbReference type="ARBA" id="ARBA00023239"/>
    </source>
</evidence>
<dbReference type="OrthoDB" id="3478924at2"/>
<comment type="catalytic activity">
    <reaction evidence="5">
        <text>an aliphatic primary amide = an aliphatic nitrile + H2O</text>
        <dbReference type="Rhea" id="RHEA:12673"/>
        <dbReference type="ChEBI" id="CHEBI:15377"/>
        <dbReference type="ChEBI" id="CHEBI:65285"/>
        <dbReference type="ChEBI" id="CHEBI:80291"/>
        <dbReference type="EC" id="4.2.1.84"/>
    </reaction>
</comment>
<comment type="similarity">
    <text evidence="2">Belongs to the nitrile hydratase subunit beta family.</text>
</comment>
<dbReference type="AlphaFoldDB" id="A0A0G3ESC9"/>
<dbReference type="EMBL" id="CP011568">
    <property type="protein sequence ID" value="AKJ67601.1"/>
    <property type="molecule type" value="Genomic_DNA"/>
</dbReference>
<evidence type="ECO:0000313" key="9">
    <source>
        <dbReference type="Proteomes" id="UP000036700"/>
    </source>
</evidence>
<dbReference type="Gene3D" id="2.30.30.50">
    <property type="match status" value="1"/>
</dbReference>
<feature type="domain" description="Nitrile hydratase beta subunit" evidence="6">
    <location>
        <begin position="151"/>
        <end position="244"/>
    </location>
</feature>
<dbReference type="Pfam" id="PF21006">
    <property type="entry name" value="NHase_beta_N"/>
    <property type="match status" value="1"/>
</dbReference>
<dbReference type="InterPro" id="IPR024690">
    <property type="entry name" value="CN_hydtase_beta_dom_C"/>
</dbReference>
<evidence type="ECO:0000256" key="1">
    <source>
        <dbReference type="ARBA" id="ARBA00004042"/>
    </source>
</evidence>
<organism evidence="8 9">
    <name type="scientific">Pandoraea thiooxydans</name>
    <dbReference type="NCBI Taxonomy" id="445709"/>
    <lineage>
        <taxon>Bacteria</taxon>
        <taxon>Pseudomonadati</taxon>
        <taxon>Pseudomonadota</taxon>
        <taxon>Betaproteobacteria</taxon>
        <taxon>Burkholderiales</taxon>
        <taxon>Burkholderiaceae</taxon>
        <taxon>Pandoraea</taxon>
    </lineage>
</organism>
<dbReference type="NCBIfam" id="TIGR03888">
    <property type="entry name" value="nitrile_beta"/>
    <property type="match status" value="1"/>
</dbReference>
<dbReference type="SUPFAM" id="SSF50090">
    <property type="entry name" value="Electron transport accessory proteins"/>
    <property type="match status" value="1"/>
</dbReference>
<dbReference type="Proteomes" id="UP000036700">
    <property type="component" value="Chromosome"/>
</dbReference>
<dbReference type="PATRIC" id="fig|445709.3.peg.972"/>
<comment type="function">
    <text evidence="1">NHase catalyzes the hydration of various nitrile compounds to the corresponding amides.</text>
</comment>
<dbReference type="InterPro" id="IPR049054">
    <property type="entry name" value="CN_hydtase_beta-like_N"/>
</dbReference>
<keyword evidence="9" id="KW-1185">Reference proteome</keyword>
<proteinExistence type="inferred from homology"/>
<evidence type="ECO:0000256" key="2">
    <source>
        <dbReference type="ARBA" id="ARBA00009098"/>
    </source>
</evidence>
<reference evidence="9" key="1">
    <citation type="submission" date="2015-06" db="EMBL/GenBank/DDBJ databases">
        <authorList>
            <person name="Lim Y.L."/>
            <person name="Ee R."/>
            <person name="Yong D."/>
            <person name="How K.Y."/>
            <person name="Yin W.F."/>
            <person name="Chan K.G."/>
        </authorList>
    </citation>
    <scope>NUCLEOTIDE SEQUENCE [LARGE SCALE GENOMIC DNA]</scope>
    <source>
        <strain evidence="9">DSM 25325</strain>
    </source>
</reference>
<feature type="domain" description="Nitrile hydratase beta subunit-like N-terminal" evidence="7">
    <location>
        <begin position="1"/>
        <end position="128"/>
    </location>
</feature>
<dbReference type="STRING" id="445709.ABW99_04535"/>
<dbReference type="InterPro" id="IPR042262">
    <property type="entry name" value="CN_hydtase_beta_C"/>
</dbReference>
<dbReference type="Pfam" id="PF02211">
    <property type="entry name" value="NHase_beta_C"/>
    <property type="match status" value="1"/>
</dbReference>
<dbReference type="Gene3D" id="1.10.472.20">
    <property type="entry name" value="Nitrile hydratase, beta subunit"/>
    <property type="match status" value="1"/>
</dbReference>
<dbReference type="InterPro" id="IPR008990">
    <property type="entry name" value="Elect_transpt_acc-like_dom_sf"/>
</dbReference>
<dbReference type="GO" id="GO:0046914">
    <property type="term" value="F:transition metal ion binding"/>
    <property type="evidence" value="ECO:0007669"/>
    <property type="project" value="InterPro"/>
</dbReference>
<name>A0A0G3ESC9_9BURK</name>
<evidence type="ECO:0000256" key="3">
    <source>
        <dbReference type="ARBA" id="ARBA00013079"/>
    </source>
</evidence>
<evidence type="ECO:0000313" key="8">
    <source>
        <dbReference type="EMBL" id="AKJ67601.1"/>
    </source>
</evidence>
<dbReference type="RefSeq" id="WP_047213245.1">
    <property type="nucleotide sequence ID" value="NZ_CP011568.3"/>
</dbReference>
<dbReference type="GO" id="GO:0018822">
    <property type="term" value="F:nitrile hydratase activity"/>
    <property type="evidence" value="ECO:0007669"/>
    <property type="project" value="UniProtKB-EC"/>
</dbReference>
<keyword evidence="4" id="KW-0456">Lyase</keyword>
<dbReference type="KEGG" id="ptx:ABW99_04535"/>
<evidence type="ECO:0000259" key="7">
    <source>
        <dbReference type="Pfam" id="PF21006"/>
    </source>
</evidence>
<evidence type="ECO:0000256" key="5">
    <source>
        <dbReference type="ARBA" id="ARBA00044877"/>
    </source>
</evidence>
<protein>
    <recommendedName>
        <fullName evidence="3">nitrile hydratase</fullName>
        <ecNumber evidence="3">4.2.1.84</ecNumber>
    </recommendedName>
</protein>
<gene>
    <name evidence="8" type="ORF">ABW99_04535</name>
</gene>
<accession>A0A0G3ESC9</accession>